<reference evidence="1 2" key="1">
    <citation type="submission" date="2019-04" db="EMBL/GenBank/DDBJ databases">
        <title>Chromosome genome assembly for Takifugu flavidus.</title>
        <authorList>
            <person name="Xiao S."/>
        </authorList>
    </citation>
    <scope>NUCLEOTIDE SEQUENCE [LARGE SCALE GENOMIC DNA]</scope>
    <source>
        <strain evidence="1">HTHZ2018</strain>
        <tissue evidence="1">Muscle</tissue>
    </source>
</reference>
<evidence type="ECO:0000313" key="1">
    <source>
        <dbReference type="EMBL" id="TWW61152.1"/>
    </source>
</evidence>
<dbReference type="EMBL" id="RHFK02000018">
    <property type="protein sequence ID" value="TWW61152.1"/>
    <property type="molecule type" value="Genomic_DNA"/>
</dbReference>
<name>A0A5C6N0Z6_9TELE</name>
<keyword evidence="2" id="KW-1185">Reference proteome</keyword>
<accession>A0A5C6N0Z6</accession>
<organism evidence="1 2">
    <name type="scientific">Takifugu flavidus</name>
    <name type="common">sansaifugu</name>
    <dbReference type="NCBI Taxonomy" id="433684"/>
    <lineage>
        <taxon>Eukaryota</taxon>
        <taxon>Metazoa</taxon>
        <taxon>Chordata</taxon>
        <taxon>Craniata</taxon>
        <taxon>Vertebrata</taxon>
        <taxon>Euteleostomi</taxon>
        <taxon>Actinopterygii</taxon>
        <taxon>Neopterygii</taxon>
        <taxon>Teleostei</taxon>
        <taxon>Neoteleostei</taxon>
        <taxon>Acanthomorphata</taxon>
        <taxon>Eupercaria</taxon>
        <taxon>Tetraodontiformes</taxon>
        <taxon>Tetradontoidea</taxon>
        <taxon>Tetraodontidae</taxon>
        <taxon>Takifugu</taxon>
    </lineage>
</organism>
<evidence type="ECO:0000313" key="2">
    <source>
        <dbReference type="Proteomes" id="UP000324091"/>
    </source>
</evidence>
<sequence>MGVKREIVIVVEAVIGQVRGEDAKSSGQQGAPGNRCLCQEPALTFISPALYLLVGGGGGGCWSLSQLQTGEGRDECELIAGPCLSVWGFCYLAQGYLGSALKVSWQLYCHKHKTKRKDQSLGLRLETI</sequence>
<dbReference type="Proteomes" id="UP000324091">
    <property type="component" value="Chromosome 5"/>
</dbReference>
<gene>
    <name evidence="1" type="ORF">D4764_05G0012420</name>
</gene>
<comment type="caution">
    <text evidence="1">The sequence shown here is derived from an EMBL/GenBank/DDBJ whole genome shotgun (WGS) entry which is preliminary data.</text>
</comment>
<dbReference type="AlphaFoldDB" id="A0A5C6N0Z6"/>
<proteinExistence type="predicted"/>
<protein>
    <submittedName>
        <fullName evidence="1">Uncharacterized protein</fullName>
    </submittedName>
</protein>